<sequence length="77" mass="8855">MIKDTTRYTIEKVENGYSVRKIIYGLGMLSSPVVIPLPESIFTARYKTYGQYCRKVDRVIDKKLARLVLEKALGKEV</sequence>
<proteinExistence type="predicted"/>
<evidence type="ECO:0000313" key="1">
    <source>
        <dbReference type="EMBL" id="DAE18639.1"/>
    </source>
</evidence>
<reference evidence="1" key="1">
    <citation type="journal article" date="2021" name="Proc. Natl. Acad. Sci. U.S.A.">
        <title>A Catalog of Tens of Thousands of Viruses from Human Metagenomes Reveals Hidden Associations with Chronic Diseases.</title>
        <authorList>
            <person name="Tisza M.J."/>
            <person name="Buck C.B."/>
        </authorList>
    </citation>
    <scope>NUCLEOTIDE SEQUENCE</scope>
    <source>
        <strain evidence="1">CtGkq5</strain>
    </source>
</reference>
<protein>
    <submittedName>
        <fullName evidence="1">Uncharacterized protein</fullName>
    </submittedName>
</protein>
<accession>A0A8S5QH93</accession>
<name>A0A8S5QH93_9CAUD</name>
<organism evidence="1">
    <name type="scientific">Myoviridae sp. ctGkq5</name>
    <dbReference type="NCBI Taxonomy" id="2825074"/>
    <lineage>
        <taxon>Viruses</taxon>
        <taxon>Duplodnaviria</taxon>
        <taxon>Heunggongvirae</taxon>
        <taxon>Uroviricota</taxon>
        <taxon>Caudoviricetes</taxon>
    </lineage>
</organism>
<dbReference type="EMBL" id="BK015659">
    <property type="protein sequence ID" value="DAE18639.1"/>
    <property type="molecule type" value="Genomic_DNA"/>
</dbReference>